<evidence type="ECO:0008006" key="4">
    <source>
        <dbReference type="Google" id="ProtNLM"/>
    </source>
</evidence>
<protein>
    <recommendedName>
        <fullName evidence="4">DUF4124 domain-containing protein</fullName>
    </recommendedName>
</protein>
<feature type="compositionally biased region" description="Basic and acidic residues" evidence="1">
    <location>
        <begin position="135"/>
        <end position="148"/>
    </location>
</feature>
<feature type="region of interest" description="Disordered" evidence="1">
    <location>
        <begin position="47"/>
        <end position="68"/>
    </location>
</feature>
<evidence type="ECO:0000313" key="3">
    <source>
        <dbReference type="Proteomes" id="UP000197468"/>
    </source>
</evidence>
<accession>A0A246J2L4</accession>
<feature type="region of interest" description="Disordered" evidence="1">
    <location>
        <begin position="104"/>
        <end position="148"/>
    </location>
</feature>
<comment type="caution">
    <text evidence="2">The sequence shown here is derived from an EMBL/GenBank/DDBJ whole genome shotgun (WGS) entry which is preliminary data.</text>
</comment>
<proteinExistence type="predicted"/>
<reference evidence="2 3" key="1">
    <citation type="journal article" date="2008" name="Int. J. Syst. Evol. Microbiol.">
        <title>Description of Roseateles aquatilis sp. nov. and Roseateles terrae sp. nov., in the class Betaproteobacteria, and emended description of the genus Roseateles.</title>
        <authorList>
            <person name="Gomila M."/>
            <person name="Bowien B."/>
            <person name="Falsen E."/>
            <person name="Moore E.R."/>
            <person name="Lalucat J."/>
        </authorList>
    </citation>
    <scope>NUCLEOTIDE SEQUENCE [LARGE SCALE GENOMIC DNA]</scope>
    <source>
        <strain evidence="2 3">CCUG 48205</strain>
    </source>
</reference>
<dbReference type="Proteomes" id="UP000197468">
    <property type="component" value="Unassembled WGS sequence"/>
</dbReference>
<keyword evidence="3" id="KW-1185">Reference proteome</keyword>
<name>A0A246J2L4_9BURK</name>
<evidence type="ECO:0000313" key="2">
    <source>
        <dbReference type="EMBL" id="OWQ86850.1"/>
    </source>
</evidence>
<evidence type="ECO:0000256" key="1">
    <source>
        <dbReference type="SAM" id="MobiDB-lite"/>
    </source>
</evidence>
<dbReference type="AlphaFoldDB" id="A0A246J2L4"/>
<organism evidence="2 3">
    <name type="scientific">Roseateles aquatilis</name>
    <dbReference type="NCBI Taxonomy" id="431061"/>
    <lineage>
        <taxon>Bacteria</taxon>
        <taxon>Pseudomonadati</taxon>
        <taxon>Pseudomonadota</taxon>
        <taxon>Betaproteobacteria</taxon>
        <taxon>Burkholderiales</taxon>
        <taxon>Sphaerotilaceae</taxon>
        <taxon>Roseateles</taxon>
    </lineage>
</organism>
<dbReference type="EMBL" id="NIOF01000010">
    <property type="protein sequence ID" value="OWQ86850.1"/>
    <property type="molecule type" value="Genomic_DNA"/>
</dbReference>
<gene>
    <name evidence="2" type="ORF">CDN99_19245</name>
</gene>
<sequence>MLILIAVGVLAAAGWKYQDEIPFLRDARATLAPKLKLDDIPSLTRVAETRPTDGGARDTGSGAPAAANGLRRCMQNGTTLYTNEAACPPGSKEVAVKGGSVSVVPAFKPPPAPPSASGSASGIPNARDLLAPKDGTLHEKMMERNSGG</sequence>